<evidence type="ECO:0000313" key="2">
    <source>
        <dbReference type="EMBL" id="NUU63540.1"/>
    </source>
</evidence>
<protein>
    <recommendedName>
        <fullName evidence="4">DUF4367 domain-containing protein</fullName>
    </recommendedName>
</protein>
<feature type="chain" id="PRO_5033024599" description="DUF4367 domain-containing protein" evidence="1">
    <location>
        <begin position="28"/>
        <end position="268"/>
    </location>
</feature>
<sequence>MKKNMPAAIAAMSMVLLLGAASGAVNAASSFTKQKSQATAPVEQPIKTPLSIQQLIDKENAVKLQPGEIRVMYINHGQSNPDDMLNFNYMPYRYNTISEAAQKLRALTGETLEEPGNLPERYNFQEAVIDPVIPFFLSDDYKKLRDELKAEAVKSGQKVIAKKYKWTSGSATLTFTRRGERICLHSGPAVVLPPGVTYASLPGDKDEDLIINGREAVYTVFGPHHYDLKAELTWSRQDESQDYKLTVNNKSTLTKEQLEEIAASLINP</sequence>
<dbReference type="RefSeq" id="WP_175373934.1">
    <property type="nucleotide sequence ID" value="NZ_JABWCS010000219.1"/>
</dbReference>
<name>A0A850EUJ9_9BACL</name>
<keyword evidence="3" id="KW-1185">Reference proteome</keyword>
<dbReference type="AlphaFoldDB" id="A0A850EUJ9"/>
<comment type="caution">
    <text evidence="2">The sequence shown here is derived from an EMBL/GenBank/DDBJ whole genome shotgun (WGS) entry which is preliminary data.</text>
</comment>
<evidence type="ECO:0000256" key="1">
    <source>
        <dbReference type="SAM" id="SignalP"/>
    </source>
</evidence>
<proteinExistence type="predicted"/>
<organism evidence="2 3">
    <name type="scientific">Paenibacillus agri</name>
    <dbReference type="NCBI Taxonomy" id="2744309"/>
    <lineage>
        <taxon>Bacteria</taxon>
        <taxon>Bacillati</taxon>
        <taxon>Bacillota</taxon>
        <taxon>Bacilli</taxon>
        <taxon>Bacillales</taxon>
        <taxon>Paenibacillaceae</taxon>
        <taxon>Paenibacillus</taxon>
    </lineage>
</organism>
<evidence type="ECO:0000313" key="3">
    <source>
        <dbReference type="Proteomes" id="UP000564806"/>
    </source>
</evidence>
<feature type="signal peptide" evidence="1">
    <location>
        <begin position="1"/>
        <end position="27"/>
    </location>
</feature>
<keyword evidence="1" id="KW-0732">Signal</keyword>
<gene>
    <name evidence="2" type="ORF">HPT30_24570</name>
</gene>
<dbReference type="Proteomes" id="UP000564806">
    <property type="component" value="Unassembled WGS sequence"/>
</dbReference>
<dbReference type="EMBL" id="JABWCS010000219">
    <property type="protein sequence ID" value="NUU63540.1"/>
    <property type="molecule type" value="Genomic_DNA"/>
</dbReference>
<reference evidence="2" key="1">
    <citation type="submission" date="2020-06" db="EMBL/GenBank/DDBJ databases">
        <title>Paenibacillus sp. nov., isolated from soil.</title>
        <authorList>
            <person name="Seo Y.L."/>
        </authorList>
    </citation>
    <scope>NUCLEOTIDE SEQUENCE [LARGE SCALE GENOMIC DNA]</scope>
    <source>
        <strain evidence="2">JW14</strain>
    </source>
</reference>
<accession>A0A850EUJ9</accession>
<evidence type="ECO:0008006" key="4">
    <source>
        <dbReference type="Google" id="ProtNLM"/>
    </source>
</evidence>